<dbReference type="InterPro" id="IPR025736">
    <property type="entry name" value="PucR_C-HTH_dom"/>
</dbReference>
<dbReference type="PANTHER" id="PTHR33744:SF17">
    <property type="entry name" value="CONSERVED PROTEIN"/>
    <property type="match status" value="1"/>
</dbReference>
<dbReference type="PANTHER" id="PTHR33744">
    <property type="entry name" value="CARBOHYDRATE DIACID REGULATOR"/>
    <property type="match status" value="1"/>
</dbReference>
<dbReference type="Pfam" id="PF13556">
    <property type="entry name" value="HTH_30"/>
    <property type="match status" value="1"/>
</dbReference>
<dbReference type="EMBL" id="JBHSFK010000011">
    <property type="protein sequence ID" value="MFC4501558.1"/>
    <property type="molecule type" value="Genomic_DNA"/>
</dbReference>
<comment type="caution">
    <text evidence="2">The sequence shown here is derived from an EMBL/GenBank/DDBJ whole genome shotgun (WGS) entry which is preliminary data.</text>
</comment>
<dbReference type="InterPro" id="IPR051448">
    <property type="entry name" value="CdaR-like_regulators"/>
</dbReference>
<feature type="domain" description="PucR C-terminal helix-turn-helix" evidence="1">
    <location>
        <begin position="503"/>
        <end position="561"/>
    </location>
</feature>
<evidence type="ECO:0000259" key="1">
    <source>
        <dbReference type="Pfam" id="PF13556"/>
    </source>
</evidence>
<gene>
    <name evidence="2" type="ORF">ACFPIH_18810</name>
</gene>
<protein>
    <submittedName>
        <fullName evidence="2">PucR family transcriptional regulator</fullName>
    </submittedName>
</protein>
<dbReference type="InterPro" id="IPR042070">
    <property type="entry name" value="PucR_C-HTH_sf"/>
</dbReference>
<accession>A0ABV9ASI9</accession>
<dbReference type="RefSeq" id="WP_381163597.1">
    <property type="nucleotide sequence ID" value="NZ_JBHSFK010000011.1"/>
</dbReference>
<reference evidence="3" key="1">
    <citation type="journal article" date="2019" name="Int. J. Syst. Evol. Microbiol.">
        <title>The Global Catalogue of Microorganisms (GCM) 10K type strain sequencing project: providing services to taxonomists for standard genome sequencing and annotation.</title>
        <authorList>
            <consortium name="The Broad Institute Genomics Platform"/>
            <consortium name="The Broad Institute Genome Sequencing Center for Infectious Disease"/>
            <person name="Wu L."/>
            <person name="Ma J."/>
        </authorList>
    </citation>
    <scope>NUCLEOTIDE SEQUENCE [LARGE SCALE GENOMIC DNA]</scope>
    <source>
        <strain evidence="3">CGMCC 4.7177</strain>
    </source>
</reference>
<dbReference type="Gene3D" id="1.10.10.2840">
    <property type="entry name" value="PucR C-terminal helix-turn-helix domain"/>
    <property type="match status" value="1"/>
</dbReference>
<keyword evidence="3" id="KW-1185">Reference proteome</keyword>
<organism evidence="2 3">
    <name type="scientific">Streptomyces vulcanius</name>
    <dbReference type="NCBI Taxonomy" id="1441876"/>
    <lineage>
        <taxon>Bacteria</taxon>
        <taxon>Bacillati</taxon>
        <taxon>Actinomycetota</taxon>
        <taxon>Actinomycetes</taxon>
        <taxon>Kitasatosporales</taxon>
        <taxon>Streptomycetaceae</taxon>
        <taxon>Streptomyces</taxon>
    </lineage>
</organism>
<name>A0ABV9ASI9_9ACTN</name>
<sequence>MNSQPRTSLGRLLDDLGTTLLRLTYGEPDPGGHIGGVVIHDPLDAPVLPPRALVLGVGVHRADDVVALLDALGEQGAAGLVLRAPVPADDAVRAAAERSRVAVLGLTSGASWAQLAALLRSLLAEGDIADCDAATLGGIPSGDLFTLANAIAALLDAPVTIEDRRSRVLAFSGRQDEADTARVEAILGRQVPERYSRLLAERGVFQQIYRGDDPVFIPPPGAPSGAPSDDEPSGFSIPRVAMAVRAGDEVLGSIWAAVKEPLCAERALALRDAAKLVALHMLRIRAGADVERRLRADLVGTALEGGAGARGALGRLGLADQPVVVLALALADSASEPSLGADTVLAAERQRVADAFTMHVTAVHPRSAAALVGDIAYALVPTGRDVEDGEERALRIAADFVDRIGDRVPVVVGVGAVAGARSGGGSGSGSGGVIDLAQARAFADRALRVLRSRPGGTRVARLPDVHVESLILELRDMVAARGDRPSGPVALLLAYDEQHRASLVQTLGAWLDAFGDVIAASASVHVHPNTFRYRLRRVAEVGGIDLTDPEARFAAMLQLRLHSLS</sequence>
<dbReference type="Proteomes" id="UP001595839">
    <property type="component" value="Unassembled WGS sequence"/>
</dbReference>
<evidence type="ECO:0000313" key="2">
    <source>
        <dbReference type="EMBL" id="MFC4501558.1"/>
    </source>
</evidence>
<evidence type="ECO:0000313" key="3">
    <source>
        <dbReference type="Proteomes" id="UP001595839"/>
    </source>
</evidence>
<proteinExistence type="predicted"/>